<dbReference type="STRING" id="1249627.D779_2590"/>
<organism evidence="2 3">
    <name type="scientific">Imhoffiella purpurea</name>
    <dbReference type="NCBI Taxonomy" id="1249627"/>
    <lineage>
        <taxon>Bacteria</taxon>
        <taxon>Pseudomonadati</taxon>
        <taxon>Pseudomonadota</taxon>
        <taxon>Gammaproteobacteria</taxon>
        <taxon>Chromatiales</taxon>
        <taxon>Chromatiaceae</taxon>
        <taxon>Imhoffiella</taxon>
    </lineage>
</organism>
<proteinExistence type="predicted"/>
<reference evidence="2 3" key="1">
    <citation type="submission" date="2012-11" db="EMBL/GenBank/DDBJ databases">
        <title>Genome assembly of Thiorhodococcus sp. AK35.</title>
        <authorList>
            <person name="Nupur N."/>
            <person name="Khatri I."/>
            <person name="Subramanian S."/>
            <person name="Pinnaka A."/>
        </authorList>
    </citation>
    <scope>NUCLEOTIDE SEQUENCE [LARGE SCALE GENOMIC DNA]</scope>
    <source>
        <strain evidence="2 3">AK35</strain>
    </source>
</reference>
<keyword evidence="3" id="KW-1185">Reference proteome</keyword>
<feature type="region of interest" description="Disordered" evidence="1">
    <location>
        <begin position="1"/>
        <end position="30"/>
    </location>
</feature>
<feature type="compositionally biased region" description="Basic residues" evidence="1">
    <location>
        <begin position="20"/>
        <end position="30"/>
    </location>
</feature>
<accession>W9V555</accession>
<evidence type="ECO:0000256" key="1">
    <source>
        <dbReference type="SAM" id="MobiDB-lite"/>
    </source>
</evidence>
<evidence type="ECO:0000313" key="2">
    <source>
        <dbReference type="EMBL" id="EXJ14449.1"/>
    </source>
</evidence>
<dbReference type="EMBL" id="AONC01000040">
    <property type="protein sequence ID" value="EXJ14449.1"/>
    <property type="molecule type" value="Genomic_DNA"/>
</dbReference>
<dbReference type="Proteomes" id="UP000019460">
    <property type="component" value="Unassembled WGS sequence"/>
</dbReference>
<sequence length="48" mass="5236">MAGVVVGNLADPGLGGKSSTRSHRSRRNVGHLRHFESRAFSGKVFGWR</sequence>
<protein>
    <submittedName>
        <fullName evidence="2">Uncharacterized protein</fullName>
    </submittedName>
</protein>
<gene>
    <name evidence="2" type="ORF">D779_2590</name>
</gene>
<name>W9V555_9GAMM</name>
<dbReference type="AlphaFoldDB" id="W9V555"/>
<comment type="caution">
    <text evidence="2">The sequence shown here is derived from an EMBL/GenBank/DDBJ whole genome shotgun (WGS) entry which is preliminary data.</text>
</comment>
<evidence type="ECO:0000313" key="3">
    <source>
        <dbReference type="Proteomes" id="UP000019460"/>
    </source>
</evidence>